<dbReference type="PANTHER" id="PTHR31391:SF106">
    <property type="entry name" value="B3 DOMAIN-CONTAINING PROTEIN OS01G0723500"/>
    <property type="match status" value="1"/>
</dbReference>
<evidence type="ECO:0000259" key="7">
    <source>
        <dbReference type="PROSITE" id="PS50863"/>
    </source>
</evidence>
<keyword evidence="9" id="KW-1185">Reference proteome</keyword>
<dbReference type="InterPro" id="IPR003340">
    <property type="entry name" value="B3_DNA-bd"/>
</dbReference>
<feature type="compositionally biased region" description="Basic and acidic residues" evidence="6">
    <location>
        <begin position="7"/>
        <end position="21"/>
    </location>
</feature>
<feature type="domain" description="TF-B3" evidence="7">
    <location>
        <begin position="72"/>
        <end position="150"/>
    </location>
</feature>
<accession>A0A7N0VGR1</accession>
<proteinExistence type="predicted"/>
<organism evidence="8 9">
    <name type="scientific">Kalanchoe fedtschenkoi</name>
    <name type="common">Lavender scallops</name>
    <name type="synonym">South American air plant</name>
    <dbReference type="NCBI Taxonomy" id="63787"/>
    <lineage>
        <taxon>Eukaryota</taxon>
        <taxon>Viridiplantae</taxon>
        <taxon>Streptophyta</taxon>
        <taxon>Embryophyta</taxon>
        <taxon>Tracheophyta</taxon>
        <taxon>Spermatophyta</taxon>
        <taxon>Magnoliopsida</taxon>
        <taxon>eudicotyledons</taxon>
        <taxon>Gunneridae</taxon>
        <taxon>Pentapetalae</taxon>
        <taxon>Saxifragales</taxon>
        <taxon>Crassulaceae</taxon>
        <taxon>Kalanchoe</taxon>
    </lineage>
</organism>
<dbReference type="PANTHER" id="PTHR31391">
    <property type="entry name" value="B3 DOMAIN-CONTAINING PROTEIN OS11G0197600-RELATED"/>
    <property type="match status" value="1"/>
</dbReference>
<protein>
    <recommendedName>
        <fullName evidence="7">TF-B3 domain-containing protein</fullName>
    </recommendedName>
</protein>
<dbReference type="SUPFAM" id="SSF101936">
    <property type="entry name" value="DNA-binding pseudobarrel domain"/>
    <property type="match status" value="1"/>
</dbReference>
<dbReference type="AlphaFoldDB" id="A0A7N0VGR1"/>
<evidence type="ECO:0000313" key="9">
    <source>
        <dbReference type="Proteomes" id="UP000594263"/>
    </source>
</evidence>
<evidence type="ECO:0000256" key="2">
    <source>
        <dbReference type="ARBA" id="ARBA00023015"/>
    </source>
</evidence>
<evidence type="ECO:0000256" key="3">
    <source>
        <dbReference type="ARBA" id="ARBA00023125"/>
    </source>
</evidence>
<feature type="compositionally biased region" description="Basic and acidic residues" evidence="6">
    <location>
        <begin position="34"/>
        <end position="58"/>
    </location>
</feature>
<reference evidence="8" key="1">
    <citation type="submission" date="2021-01" db="UniProtKB">
        <authorList>
            <consortium name="EnsemblPlants"/>
        </authorList>
    </citation>
    <scope>IDENTIFICATION</scope>
</reference>
<evidence type="ECO:0000313" key="8">
    <source>
        <dbReference type="EnsemblPlants" id="Kaladp0807s0003.1.v1.1"/>
    </source>
</evidence>
<keyword evidence="3" id="KW-0238">DNA-binding</keyword>
<keyword evidence="2" id="KW-0805">Transcription regulation</keyword>
<dbReference type="CDD" id="cd10017">
    <property type="entry name" value="B3_DNA"/>
    <property type="match status" value="1"/>
</dbReference>
<feature type="region of interest" description="Disordered" evidence="6">
    <location>
        <begin position="1"/>
        <end position="60"/>
    </location>
</feature>
<dbReference type="InterPro" id="IPR015300">
    <property type="entry name" value="DNA-bd_pseudobarrel_sf"/>
</dbReference>
<keyword evidence="5" id="KW-0539">Nucleus</keyword>
<dbReference type="Pfam" id="PF02362">
    <property type="entry name" value="B3"/>
    <property type="match status" value="1"/>
</dbReference>
<comment type="subcellular location">
    <subcellularLocation>
        <location evidence="1">Nucleus</location>
    </subcellularLocation>
</comment>
<dbReference type="PROSITE" id="PS50863">
    <property type="entry name" value="B3"/>
    <property type="match status" value="1"/>
</dbReference>
<evidence type="ECO:0000256" key="6">
    <source>
        <dbReference type="SAM" id="MobiDB-lite"/>
    </source>
</evidence>
<name>A0A7N0VGR1_KALFE</name>
<dbReference type="SMART" id="SM01019">
    <property type="entry name" value="B3"/>
    <property type="match status" value="1"/>
</dbReference>
<dbReference type="Gramene" id="Kaladp0807s0003.1.v1.1">
    <property type="protein sequence ID" value="Kaladp0807s0003.1.v1.1"/>
    <property type="gene ID" value="Kaladp0807s0003.v1.1"/>
</dbReference>
<dbReference type="Proteomes" id="UP000594263">
    <property type="component" value="Unplaced"/>
</dbReference>
<dbReference type="Gene3D" id="2.40.330.10">
    <property type="entry name" value="DNA-binding pseudobarrel domain"/>
    <property type="match status" value="1"/>
</dbReference>
<dbReference type="InterPro" id="IPR044837">
    <property type="entry name" value="REM16-like"/>
</dbReference>
<evidence type="ECO:0000256" key="5">
    <source>
        <dbReference type="ARBA" id="ARBA00023242"/>
    </source>
</evidence>
<evidence type="ECO:0000256" key="1">
    <source>
        <dbReference type="ARBA" id="ARBA00004123"/>
    </source>
</evidence>
<keyword evidence="4" id="KW-0804">Transcription</keyword>
<dbReference type="EnsemblPlants" id="Kaladp0807s0003.1.v1.1">
    <property type="protein sequence ID" value="Kaladp0807s0003.1.v1.1"/>
    <property type="gene ID" value="Kaladp0807s0003.v1.1"/>
</dbReference>
<dbReference type="GO" id="GO:0003677">
    <property type="term" value="F:DNA binding"/>
    <property type="evidence" value="ECO:0007669"/>
    <property type="project" value="UniProtKB-KW"/>
</dbReference>
<evidence type="ECO:0000256" key="4">
    <source>
        <dbReference type="ARBA" id="ARBA00023163"/>
    </source>
</evidence>
<sequence>MELGSDAESRSEGWQEEEGAKQLEVLETGQVDEQVSRRGYEDTLGSREKMRQMQDSHRSTRNQIYADIAKNIPMQFIRENSLSYLTDEKMVLRTETRSSWSVNIVANTGGYKLCGGWSAFLIDNGINKGDICEFKLMSRLEMWVQVTPNRPR</sequence>
<dbReference type="GO" id="GO:0005634">
    <property type="term" value="C:nucleus"/>
    <property type="evidence" value="ECO:0007669"/>
    <property type="project" value="UniProtKB-SubCell"/>
</dbReference>